<dbReference type="PANTHER" id="PTHR43140:SF1">
    <property type="entry name" value="TYPE I RESTRICTION ENZYME ECOKI SPECIFICITY SUBUNIT"/>
    <property type="match status" value="1"/>
</dbReference>
<evidence type="ECO:0000313" key="6">
    <source>
        <dbReference type="EMBL" id="SFV34325.1"/>
    </source>
</evidence>
<dbReference type="RefSeq" id="WP_092460147.1">
    <property type="nucleotide sequence ID" value="NZ_FPCJ01000001.1"/>
</dbReference>
<evidence type="ECO:0000256" key="1">
    <source>
        <dbReference type="ARBA" id="ARBA00010923"/>
    </source>
</evidence>
<dbReference type="GO" id="GO:0003677">
    <property type="term" value="F:DNA binding"/>
    <property type="evidence" value="ECO:0007669"/>
    <property type="project" value="UniProtKB-KW"/>
</dbReference>
<dbReference type="STRING" id="1393122.SAMN05660895_1967"/>
<feature type="compositionally biased region" description="Acidic residues" evidence="4">
    <location>
        <begin position="433"/>
        <end position="448"/>
    </location>
</feature>
<dbReference type="EMBL" id="FPCJ01000001">
    <property type="protein sequence ID" value="SFV34325.1"/>
    <property type="molecule type" value="Genomic_DNA"/>
</dbReference>
<feature type="region of interest" description="Disordered" evidence="4">
    <location>
        <begin position="429"/>
        <end position="466"/>
    </location>
</feature>
<evidence type="ECO:0000259" key="5">
    <source>
        <dbReference type="Pfam" id="PF01420"/>
    </source>
</evidence>
<evidence type="ECO:0000256" key="4">
    <source>
        <dbReference type="SAM" id="MobiDB-lite"/>
    </source>
</evidence>
<dbReference type="PANTHER" id="PTHR43140">
    <property type="entry name" value="TYPE-1 RESTRICTION ENZYME ECOKI SPECIFICITY PROTEIN"/>
    <property type="match status" value="1"/>
</dbReference>
<feature type="domain" description="Type I restriction modification DNA specificity" evidence="5">
    <location>
        <begin position="246"/>
        <end position="391"/>
    </location>
</feature>
<protein>
    <submittedName>
        <fullName evidence="6">Type I restriction enzyme, S subunit</fullName>
    </submittedName>
</protein>
<reference evidence="7" key="1">
    <citation type="submission" date="2016-10" db="EMBL/GenBank/DDBJ databases">
        <authorList>
            <person name="Varghese N."/>
            <person name="Submissions S."/>
        </authorList>
    </citation>
    <scope>NUCLEOTIDE SEQUENCE [LARGE SCALE GENOMIC DNA]</scope>
    <source>
        <strain evidence="7">DSM 14807</strain>
    </source>
</reference>
<keyword evidence="2" id="KW-0680">Restriction system</keyword>
<keyword evidence="7" id="KW-1185">Reference proteome</keyword>
<gene>
    <name evidence="6" type="ORF">SAMN05660895_1967</name>
</gene>
<dbReference type="Gene3D" id="1.10.287.1120">
    <property type="entry name" value="Bipartite methylase S protein"/>
    <property type="match status" value="1"/>
</dbReference>
<dbReference type="OrthoDB" id="667970at2"/>
<evidence type="ECO:0000256" key="2">
    <source>
        <dbReference type="ARBA" id="ARBA00022747"/>
    </source>
</evidence>
<dbReference type="InterPro" id="IPR051212">
    <property type="entry name" value="Type-I_RE_S_subunit"/>
</dbReference>
<organism evidence="6 7">
    <name type="scientific">Thermoflavifilum thermophilum</name>
    <dbReference type="NCBI Taxonomy" id="1393122"/>
    <lineage>
        <taxon>Bacteria</taxon>
        <taxon>Pseudomonadati</taxon>
        <taxon>Bacteroidota</taxon>
        <taxon>Chitinophagia</taxon>
        <taxon>Chitinophagales</taxon>
        <taxon>Chitinophagaceae</taxon>
        <taxon>Thermoflavifilum</taxon>
    </lineage>
</organism>
<comment type="similarity">
    <text evidence="1">Belongs to the type-I restriction system S methylase family.</text>
</comment>
<keyword evidence="3" id="KW-0238">DNA-binding</keyword>
<dbReference type="Gene3D" id="3.90.220.20">
    <property type="entry name" value="DNA methylase specificity domains"/>
    <property type="match status" value="2"/>
</dbReference>
<dbReference type="SUPFAM" id="SSF116734">
    <property type="entry name" value="DNA methylase specificity domain"/>
    <property type="match status" value="2"/>
</dbReference>
<dbReference type="AlphaFoldDB" id="A0A1I7NI24"/>
<dbReference type="GO" id="GO:0009307">
    <property type="term" value="P:DNA restriction-modification system"/>
    <property type="evidence" value="ECO:0007669"/>
    <property type="project" value="UniProtKB-KW"/>
</dbReference>
<evidence type="ECO:0000256" key="3">
    <source>
        <dbReference type="ARBA" id="ARBA00023125"/>
    </source>
</evidence>
<dbReference type="Proteomes" id="UP000199537">
    <property type="component" value="Unassembled WGS sequence"/>
</dbReference>
<dbReference type="InterPro" id="IPR000055">
    <property type="entry name" value="Restrct_endonuc_typeI_TRD"/>
</dbReference>
<dbReference type="CDD" id="cd17267">
    <property type="entry name" value="RMtype1_S_EcoAO83I-TRD1-CR1_like"/>
    <property type="match status" value="1"/>
</dbReference>
<accession>A0A1I7NI24</accession>
<name>A0A1I7NI24_9BACT</name>
<evidence type="ECO:0000313" key="7">
    <source>
        <dbReference type="Proteomes" id="UP000199537"/>
    </source>
</evidence>
<sequence>MKNLKPYPAYKDTSIPWLGKVPKHWEVMPNRALLKKRKKLVGNRYSDYQMLSLTKQGIIIRDLTNLKGKFSSDLGTSQEVRPGDLVFCLFDIPETPRTIGLSRYLGMITSAYTIFEPIGICLGEFIERFYIAMDDRKLLSPLYTGLRNTIPTSVFLQIKTPLPPLSEQTAIVRFLDYMDSRIRKAIRLRKKRISLLEEYKQALISEVVTGKREVRRTHDPQKPYELHTRPPKMMKDSGIPWLGQVPKHWEVRRLKSVCFFIYGDSLPGESRDQGSVPVYGSNGCVGYHSTPNTLAPCIIIGRKGSFGKVRYSTSPVFAIDTTFFIDSRHTSADLRWLFFLLGCLRLDEISKDSAVPGLDREDAYKNYLPLPPLSEQTFIAEYLDYQIAKIESAIASDKRIMELLEEYRTRLIADVVTGKVDVRDVAAQLPEALPEDGTADEEMADEETDPHLPVDVDTISEQENDD</sequence>
<proteinExistence type="inferred from homology"/>
<dbReference type="InterPro" id="IPR044946">
    <property type="entry name" value="Restrct_endonuc_typeI_TRD_sf"/>
</dbReference>
<dbReference type="Pfam" id="PF01420">
    <property type="entry name" value="Methylase_S"/>
    <property type="match status" value="1"/>
</dbReference>